<proteinExistence type="predicted"/>
<evidence type="ECO:0000313" key="2">
    <source>
        <dbReference type="Proteomes" id="UP000609346"/>
    </source>
</evidence>
<keyword evidence="2" id="KW-1185">Reference proteome</keyword>
<dbReference type="RefSeq" id="WP_191206727.1">
    <property type="nucleotide sequence ID" value="NZ_JACXZA010000009.1"/>
</dbReference>
<sequence length="282" mass="30032">MAGPAAGSIYAGWAAPKASSKAAASKTGKGGKPPVAAAGIFDAFLQLQAVVGAKAAARGVRYRLGEAKEPPMAFDEDFIPNPKEKPTAGDRLSWAKWGAMRTGADAFTDLGLRKLGDATEAYQHYRDGTGTDLVIDYEKAYTEDSVVRDAVDNEIKAAQLDAETISSAAGAGEFEMTGDSVGVGSGATENWQKTIGRHIIWGSAYVKVSGNQFAMTITIHEIDRYNFNRGEKDIKSGTPDDVNGRFAVLGWAKSFLTRGTVKRHVAWKRGDLGSSTVHQVVD</sequence>
<protein>
    <submittedName>
        <fullName evidence="1">Uncharacterized protein</fullName>
    </submittedName>
</protein>
<gene>
    <name evidence="1" type="ORF">H8B09_26965</name>
</gene>
<organism evidence="1 2">
    <name type="scientific">Paenibacillus terricola</name>
    <dbReference type="NCBI Taxonomy" id="2763503"/>
    <lineage>
        <taxon>Bacteria</taxon>
        <taxon>Bacillati</taxon>
        <taxon>Bacillota</taxon>
        <taxon>Bacilli</taxon>
        <taxon>Bacillales</taxon>
        <taxon>Paenibacillaceae</taxon>
        <taxon>Paenibacillus</taxon>
    </lineage>
</organism>
<dbReference type="Proteomes" id="UP000609346">
    <property type="component" value="Unassembled WGS sequence"/>
</dbReference>
<dbReference type="EMBL" id="JACXZA010000009">
    <property type="protein sequence ID" value="MBD3922423.1"/>
    <property type="molecule type" value="Genomic_DNA"/>
</dbReference>
<name>A0ABR8N2P0_9BACL</name>
<evidence type="ECO:0000313" key="1">
    <source>
        <dbReference type="EMBL" id="MBD3922423.1"/>
    </source>
</evidence>
<accession>A0ABR8N2P0</accession>
<reference evidence="1 2" key="1">
    <citation type="submission" date="2020-09" db="EMBL/GenBank/DDBJ databases">
        <title>Paenibacillus sp. strain PR3 16S rRNA gene Genome sequencing and assembly.</title>
        <authorList>
            <person name="Kim J."/>
        </authorList>
    </citation>
    <scope>NUCLEOTIDE SEQUENCE [LARGE SCALE GENOMIC DNA]</scope>
    <source>
        <strain evidence="1 2">PR3</strain>
    </source>
</reference>
<comment type="caution">
    <text evidence="1">The sequence shown here is derived from an EMBL/GenBank/DDBJ whole genome shotgun (WGS) entry which is preliminary data.</text>
</comment>